<evidence type="ECO:0000259" key="2">
    <source>
        <dbReference type="Pfam" id="PF25999"/>
    </source>
</evidence>
<evidence type="ECO:0000256" key="1">
    <source>
        <dbReference type="SAM" id="MobiDB-lite"/>
    </source>
</evidence>
<comment type="caution">
    <text evidence="3">The sequence shown here is derived from an EMBL/GenBank/DDBJ whole genome shotgun (WGS) entry which is preliminary data.</text>
</comment>
<feature type="compositionally biased region" description="Acidic residues" evidence="1">
    <location>
        <begin position="150"/>
        <end position="164"/>
    </location>
</feature>
<keyword evidence="4" id="KW-1185">Reference proteome</keyword>
<dbReference type="InterPro" id="IPR059024">
    <property type="entry name" value="SYNRG_C"/>
</dbReference>
<evidence type="ECO:0000313" key="4">
    <source>
        <dbReference type="Proteomes" id="UP001054889"/>
    </source>
</evidence>
<dbReference type="EMBL" id="BQKI01000013">
    <property type="protein sequence ID" value="GJN07008.1"/>
    <property type="molecule type" value="Genomic_DNA"/>
</dbReference>
<accession>A0AAV5D977</accession>
<organism evidence="3 4">
    <name type="scientific">Eleusine coracana subsp. coracana</name>
    <dbReference type="NCBI Taxonomy" id="191504"/>
    <lineage>
        <taxon>Eukaryota</taxon>
        <taxon>Viridiplantae</taxon>
        <taxon>Streptophyta</taxon>
        <taxon>Embryophyta</taxon>
        <taxon>Tracheophyta</taxon>
        <taxon>Spermatophyta</taxon>
        <taxon>Magnoliopsida</taxon>
        <taxon>Liliopsida</taxon>
        <taxon>Poales</taxon>
        <taxon>Poaceae</taxon>
        <taxon>PACMAD clade</taxon>
        <taxon>Chloridoideae</taxon>
        <taxon>Cynodonteae</taxon>
        <taxon>Eleusininae</taxon>
        <taxon>Eleusine</taxon>
    </lineage>
</organism>
<protein>
    <recommendedName>
        <fullName evidence="2">Synergin gamma C-terminal domain-containing protein</fullName>
    </recommendedName>
</protein>
<reference evidence="3" key="2">
    <citation type="submission" date="2021-12" db="EMBL/GenBank/DDBJ databases">
        <title>Resequencing data analysis of finger millet.</title>
        <authorList>
            <person name="Hatakeyama M."/>
            <person name="Aluri S."/>
            <person name="Balachadran M.T."/>
            <person name="Sivarajan S.R."/>
            <person name="Poveda L."/>
            <person name="Shimizu-Inatsugi R."/>
            <person name="Schlapbach R."/>
            <person name="Sreeman S.M."/>
            <person name="Shimizu K.K."/>
        </authorList>
    </citation>
    <scope>NUCLEOTIDE SEQUENCE</scope>
</reference>
<dbReference type="Pfam" id="PF25999">
    <property type="entry name" value="SYNRG_C"/>
    <property type="match status" value="1"/>
</dbReference>
<name>A0AAV5D977_ELECO</name>
<feature type="compositionally biased region" description="Low complexity" evidence="1">
    <location>
        <begin position="139"/>
        <end position="149"/>
    </location>
</feature>
<proteinExistence type="predicted"/>
<dbReference type="AlphaFoldDB" id="A0AAV5D977"/>
<dbReference type="Proteomes" id="UP001054889">
    <property type="component" value="Unassembled WGS sequence"/>
</dbReference>
<gene>
    <name evidence="3" type="primary">ga24793</name>
    <name evidence="3" type="ORF">PR202_ga24793</name>
</gene>
<sequence length="651" mass="71318">MDAVAFPPPPAPFLDDGFDFGEFTFASAPLADPQPAAFAAFDDDWGDFVTSPLGSNTEVESSAPPTPPTATSTASWEKPRGPLPLSLFGADDQEEEEGPAAPPPTATAHQRAPSFTSGGSRPADLKDLIAGLYGSEPPSSASASGADAGVQEEVEDDDGFGDDGWEFKAATLEPASLAGSVHGDGAGKNEVSSHLDPFMLSLSKIHEKDVSKSLGNNQEDWSSFTSVNGKLNHAHTTDFVGNHDFTEECLNSSYSATNNSSILNLYKVSELPAATYITQNSVESTQSSADLFSNNEMVSIHYESHSVRSTNDSILIEFYHRLREESLAVISQHVEDLKKAQSSALSDENSKAVAIEGEIQEIYGKLEESSLPKDFCTDEHSSRHVSITELLNSIKEEHLKDFEQEYHLAEKIAQVTENVNVAVELYQHSLLILHTLELASKEERCNYVHAWYSMLLSCAQEMQRGATVWEESYHTNVSDQVISEGGHWFIALGEIYRVAQILYFSLQYFKSWVLADPGMLSKMLAPLESCNNAWTGGLRTALTLVAESPRLDTSVAKALMESIKQINELEVSSLQHILPDNEVVCRLTLLPASLIQASLWKSTNHGCRFHIGMKVIMWNGDRYFIKAANLWANRVSSDPPKLSQTPVRLPL</sequence>
<reference evidence="3" key="1">
    <citation type="journal article" date="2018" name="DNA Res.">
        <title>Multiple hybrid de novo genome assembly of finger millet, an orphan allotetraploid crop.</title>
        <authorList>
            <person name="Hatakeyama M."/>
            <person name="Aluri S."/>
            <person name="Balachadran M.T."/>
            <person name="Sivarajan S.R."/>
            <person name="Patrignani A."/>
            <person name="Gruter S."/>
            <person name="Poveda L."/>
            <person name="Shimizu-Inatsugi R."/>
            <person name="Baeten J."/>
            <person name="Francoijs K.J."/>
            <person name="Nataraja K.N."/>
            <person name="Reddy Y.A.N."/>
            <person name="Phadnis S."/>
            <person name="Ravikumar R.L."/>
            <person name="Schlapbach R."/>
            <person name="Sreeman S.M."/>
            <person name="Shimizu K.K."/>
        </authorList>
    </citation>
    <scope>NUCLEOTIDE SEQUENCE</scope>
</reference>
<dbReference type="PANTHER" id="PTHR35701">
    <property type="entry name" value="OS11G0148400 PROTEIN"/>
    <property type="match status" value="1"/>
</dbReference>
<dbReference type="PANTHER" id="PTHR35701:SF1">
    <property type="entry name" value="OS11G0148400 PROTEIN"/>
    <property type="match status" value="1"/>
</dbReference>
<feature type="region of interest" description="Disordered" evidence="1">
    <location>
        <begin position="49"/>
        <end position="165"/>
    </location>
</feature>
<evidence type="ECO:0000313" key="3">
    <source>
        <dbReference type="EMBL" id="GJN07008.1"/>
    </source>
</evidence>
<feature type="domain" description="Synergin gamma C-terminal" evidence="2">
    <location>
        <begin position="440"/>
        <end position="642"/>
    </location>
</feature>